<evidence type="ECO:0000313" key="2">
    <source>
        <dbReference type="EMBL" id="GCC32234.1"/>
    </source>
</evidence>
<dbReference type="Proteomes" id="UP000287033">
    <property type="component" value="Unassembled WGS sequence"/>
</dbReference>
<gene>
    <name evidence="2" type="ORF">chiPu_0010695</name>
</gene>
<comment type="caution">
    <text evidence="2">The sequence shown here is derived from an EMBL/GenBank/DDBJ whole genome shotgun (WGS) entry which is preliminary data.</text>
</comment>
<evidence type="ECO:0000256" key="1">
    <source>
        <dbReference type="SAM" id="MobiDB-lite"/>
    </source>
</evidence>
<reference evidence="2 3" key="1">
    <citation type="journal article" date="2018" name="Nat. Ecol. Evol.">
        <title>Shark genomes provide insights into elasmobranch evolution and the origin of vertebrates.</title>
        <authorList>
            <person name="Hara Y"/>
            <person name="Yamaguchi K"/>
            <person name="Onimaru K"/>
            <person name="Kadota M"/>
            <person name="Koyanagi M"/>
            <person name="Keeley SD"/>
            <person name="Tatsumi K"/>
            <person name="Tanaka K"/>
            <person name="Motone F"/>
            <person name="Kageyama Y"/>
            <person name="Nozu R"/>
            <person name="Adachi N"/>
            <person name="Nishimura O"/>
            <person name="Nakagawa R"/>
            <person name="Tanegashima C"/>
            <person name="Kiyatake I"/>
            <person name="Matsumoto R"/>
            <person name="Murakumo K"/>
            <person name="Nishida K"/>
            <person name="Terakita A"/>
            <person name="Kuratani S"/>
            <person name="Sato K"/>
            <person name="Hyodo S Kuraku.S."/>
        </authorList>
    </citation>
    <scope>NUCLEOTIDE SEQUENCE [LARGE SCALE GENOMIC DNA]</scope>
</reference>
<dbReference type="EMBL" id="BEZZ01000421">
    <property type="protein sequence ID" value="GCC32234.1"/>
    <property type="molecule type" value="Genomic_DNA"/>
</dbReference>
<accession>A0A401SPA8</accession>
<dbReference type="AlphaFoldDB" id="A0A401SPA8"/>
<evidence type="ECO:0000313" key="3">
    <source>
        <dbReference type="Proteomes" id="UP000287033"/>
    </source>
</evidence>
<keyword evidence="3" id="KW-1185">Reference proteome</keyword>
<protein>
    <submittedName>
        <fullName evidence="2">Uncharacterized protein</fullName>
    </submittedName>
</protein>
<sequence>MRLARTWQLKALNFTPIAQPSRWGSWAVSSRFWTVSPPSTATSNWEFPALPRGQGGASPHRGQGDARRPGLGGKRWQVRRGPRKTGELQQNPRSKRLDLRNFVYLQNVMKIIPSMMKQQGQLWASFLSQPNIRHMAYQDQLPPEKIR</sequence>
<proteinExistence type="predicted"/>
<feature type="region of interest" description="Disordered" evidence="1">
    <location>
        <begin position="43"/>
        <end position="93"/>
    </location>
</feature>
<name>A0A401SPA8_CHIPU</name>
<organism evidence="2 3">
    <name type="scientific">Chiloscyllium punctatum</name>
    <name type="common">Brownbanded bambooshark</name>
    <name type="synonym">Hemiscyllium punctatum</name>
    <dbReference type="NCBI Taxonomy" id="137246"/>
    <lineage>
        <taxon>Eukaryota</taxon>
        <taxon>Metazoa</taxon>
        <taxon>Chordata</taxon>
        <taxon>Craniata</taxon>
        <taxon>Vertebrata</taxon>
        <taxon>Chondrichthyes</taxon>
        <taxon>Elasmobranchii</taxon>
        <taxon>Galeomorphii</taxon>
        <taxon>Galeoidea</taxon>
        <taxon>Orectolobiformes</taxon>
        <taxon>Hemiscylliidae</taxon>
        <taxon>Chiloscyllium</taxon>
    </lineage>
</organism>